<comment type="caution">
    <text evidence="3">The sequence shown here is derived from an EMBL/GenBank/DDBJ whole genome shotgun (WGS) entry which is preliminary data.</text>
</comment>
<dbReference type="Proteomes" id="UP000823913">
    <property type="component" value="Unassembled WGS sequence"/>
</dbReference>
<reference evidence="3" key="2">
    <citation type="journal article" date="2021" name="PeerJ">
        <title>Extensive microbial diversity within the chicken gut microbiome revealed by metagenomics and culture.</title>
        <authorList>
            <person name="Gilroy R."/>
            <person name="Ravi A."/>
            <person name="Getino M."/>
            <person name="Pursley I."/>
            <person name="Horton D.L."/>
            <person name="Alikhan N.F."/>
            <person name="Baker D."/>
            <person name="Gharbi K."/>
            <person name="Hall N."/>
            <person name="Watson M."/>
            <person name="Adriaenssens E.M."/>
            <person name="Foster-Nyarko E."/>
            <person name="Jarju S."/>
            <person name="Secka A."/>
            <person name="Antonio M."/>
            <person name="Oren A."/>
            <person name="Chaudhuri R.R."/>
            <person name="La Ragione R."/>
            <person name="Hildebrand F."/>
            <person name="Pallen M.J."/>
        </authorList>
    </citation>
    <scope>NUCLEOTIDE SEQUENCE</scope>
    <source>
        <strain evidence="3">ChiW16-3235</strain>
    </source>
</reference>
<gene>
    <name evidence="3" type="ORF">IAB94_03220</name>
</gene>
<reference evidence="3" key="1">
    <citation type="submission" date="2020-10" db="EMBL/GenBank/DDBJ databases">
        <authorList>
            <person name="Gilroy R."/>
        </authorList>
    </citation>
    <scope>NUCLEOTIDE SEQUENCE</scope>
    <source>
        <strain evidence="3">ChiW16-3235</strain>
    </source>
</reference>
<dbReference type="PROSITE" id="PS51257">
    <property type="entry name" value="PROKAR_LIPOPROTEIN"/>
    <property type="match status" value="1"/>
</dbReference>
<evidence type="ECO:0000256" key="1">
    <source>
        <dbReference type="ARBA" id="ARBA00004196"/>
    </source>
</evidence>
<name>A0A9D1E6I0_9FIRM</name>
<sequence>MRTGCSGIKKILLAASAAALVFASACSQAEPPPTIAVSITDSIFFSPSVASGRVEAGRDFTTVLDMLPGYEFVSCDYDGEYASSVDSDGNVTLTLRNVTAPARVTVLSQEVYRQSEREVINCSITYDYNGGTVAGQAAQSETRQYTLTEHIRPNTWNGQELERGGYTLLGWNTSAEGDGEHIGLGSRVTVPDGQSITLYAEWVQWLPEDDFLYRALPDGTAALTGYRGSGDADMFVIPAEADGRAVTEIASSFTTNIPCGAISSPVLVLPDTVVSLKSGAFGNSAFSEIYFFDNLESVSDTAFPNNISTYHLNAALPPHYQAVNNSAYYADNVDRLIVNADKKKLVFFAGCSFAYGVNSNMADNMFGGEYVVCNMGVNGDINGAFQMEIILSCLGEGDILVHSPEQMSAPQLMSSFYLDGRMFIMIEGNYDLLSIPDFSDNDLIFRAYMHYAEIRGREEPCSYSDGRTESFNEYGDFTYPRPYDEATENERDVTYSDDKYNFAPEMLTEEGVAKLAGYYAAAEDAGAKVYITYAPVNSSAQTAVSVEEAGESFDARFKQLLAPYGYAPISDYRDYIYPGRYFYDSDYHLNDYGAIMRTVQLIKDLQAAGV</sequence>
<dbReference type="InterPro" id="IPR032675">
    <property type="entry name" value="LRR_dom_sf"/>
</dbReference>
<keyword evidence="2" id="KW-0732">Signal</keyword>
<dbReference type="Gene3D" id="2.60.40.4270">
    <property type="entry name" value="Listeria-Bacteroides repeat domain"/>
    <property type="match status" value="1"/>
</dbReference>
<dbReference type="GO" id="GO:0030313">
    <property type="term" value="C:cell envelope"/>
    <property type="evidence" value="ECO:0007669"/>
    <property type="project" value="UniProtKB-SubCell"/>
</dbReference>
<comment type="subcellular location">
    <subcellularLocation>
        <location evidence="1">Cell envelope</location>
    </subcellularLocation>
</comment>
<evidence type="ECO:0000313" key="4">
    <source>
        <dbReference type="Proteomes" id="UP000823913"/>
    </source>
</evidence>
<dbReference type="AlphaFoldDB" id="A0A9D1E6I0"/>
<dbReference type="Gene3D" id="3.80.10.10">
    <property type="entry name" value="Ribonuclease Inhibitor"/>
    <property type="match status" value="1"/>
</dbReference>
<dbReference type="Pfam" id="PF09479">
    <property type="entry name" value="Flg_new"/>
    <property type="match status" value="1"/>
</dbReference>
<evidence type="ECO:0000256" key="2">
    <source>
        <dbReference type="SAM" id="SignalP"/>
    </source>
</evidence>
<dbReference type="InterPro" id="IPR042229">
    <property type="entry name" value="Listeria/Bacterioides_rpt_sf"/>
</dbReference>
<evidence type="ECO:0000313" key="3">
    <source>
        <dbReference type="EMBL" id="HIR67044.1"/>
    </source>
</evidence>
<protein>
    <submittedName>
        <fullName evidence="3">InlB B-repeat-containing protein</fullName>
    </submittedName>
</protein>
<accession>A0A9D1E6I0</accession>
<feature type="chain" id="PRO_5038657655" evidence="2">
    <location>
        <begin position="30"/>
        <end position="610"/>
    </location>
</feature>
<feature type="signal peptide" evidence="2">
    <location>
        <begin position="1"/>
        <end position="29"/>
    </location>
</feature>
<proteinExistence type="predicted"/>
<dbReference type="InterPro" id="IPR013378">
    <property type="entry name" value="InlB-like_B-rpt"/>
</dbReference>
<organism evidence="3 4">
    <name type="scientific">Candidatus Coproplasma avicola</name>
    <dbReference type="NCBI Taxonomy" id="2840744"/>
    <lineage>
        <taxon>Bacteria</taxon>
        <taxon>Bacillati</taxon>
        <taxon>Bacillota</taxon>
        <taxon>Clostridia</taxon>
        <taxon>Eubacteriales</taxon>
        <taxon>Candidatus Coproplasma</taxon>
    </lineage>
</organism>
<dbReference type="EMBL" id="DVHK01000075">
    <property type="protein sequence ID" value="HIR67044.1"/>
    <property type="molecule type" value="Genomic_DNA"/>
</dbReference>